<dbReference type="Proteomes" id="UP001300692">
    <property type="component" value="Unassembled WGS sequence"/>
</dbReference>
<keyword evidence="1" id="KW-1133">Transmembrane helix</keyword>
<protein>
    <submittedName>
        <fullName evidence="2">DoxX family protein</fullName>
    </submittedName>
</protein>
<keyword evidence="1" id="KW-0812">Transmembrane</keyword>
<name>A0ABT3CR37_9BACT</name>
<feature type="transmembrane region" description="Helical" evidence="1">
    <location>
        <begin position="7"/>
        <end position="26"/>
    </location>
</feature>
<keyword evidence="3" id="KW-1185">Reference proteome</keyword>
<reference evidence="2 3" key="1">
    <citation type="submission" date="2022-10" db="EMBL/GenBank/DDBJ databases">
        <title>Comparative genomics and taxonomic characterization of three novel marine species of genus Reichenbachiella exhibiting antioxidant and polysaccharide degradation activities.</title>
        <authorList>
            <person name="Muhammad N."/>
            <person name="Lee Y.-J."/>
            <person name="Ko J."/>
            <person name="Kim S.-G."/>
        </authorList>
    </citation>
    <scope>NUCLEOTIDE SEQUENCE [LARGE SCALE GENOMIC DNA]</scope>
    <source>
        <strain evidence="2 3">ABR2-5</strain>
    </source>
</reference>
<evidence type="ECO:0000256" key="1">
    <source>
        <dbReference type="SAM" id="Phobius"/>
    </source>
</evidence>
<feature type="transmembrane region" description="Helical" evidence="1">
    <location>
        <begin position="111"/>
        <end position="129"/>
    </location>
</feature>
<accession>A0ABT3CR37</accession>
<dbReference type="EMBL" id="JAOYOD010000001">
    <property type="protein sequence ID" value="MCV9386041.1"/>
    <property type="molecule type" value="Genomic_DNA"/>
</dbReference>
<feature type="transmembrane region" description="Helical" evidence="1">
    <location>
        <begin position="83"/>
        <end position="105"/>
    </location>
</feature>
<keyword evidence="1" id="KW-0472">Membrane</keyword>
<proteinExistence type="predicted"/>
<sequence length="139" mass="15592">MKRKHLILNYFPKIVAAYILLQTLWFKFGIGGEIALQESQMIFIQMAEMIFGNPNKEGLFRIGTGIMELIVAIGLFTKQSVYAATLGVMLMIGALLSHVFILGIVVNEDSGQLMIMAIITLICCLKVVYDEKEKLTFNK</sequence>
<evidence type="ECO:0000313" key="3">
    <source>
        <dbReference type="Proteomes" id="UP001300692"/>
    </source>
</evidence>
<comment type="caution">
    <text evidence="2">The sequence shown here is derived from an EMBL/GenBank/DDBJ whole genome shotgun (WGS) entry which is preliminary data.</text>
</comment>
<evidence type="ECO:0000313" key="2">
    <source>
        <dbReference type="EMBL" id="MCV9386041.1"/>
    </source>
</evidence>
<gene>
    <name evidence="2" type="ORF">N7U62_05170</name>
</gene>
<dbReference type="RefSeq" id="WP_264136827.1">
    <property type="nucleotide sequence ID" value="NZ_JAOYOD010000001.1"/>
</dbReference>
<organism evidence="2 3">
    <name type="scientific">Reichenbachiella ulvae</name>
    <dbReference type="NCBI Taxonomy" id="2980104"/>
    <lineage>
        <taxon>Bacteria</taxon>
        <taxon>Pseudomonadati</taxon>
        <taxon>Bacteroidota</taxon>
        <taxon>Cytophagia</taxon>
        <taxon>Cytophagales</taxon>
        <taxon>Reichenbachiellaceae</taxon>
        <taxon>Reichenbachiella</taxon>
    </lineage>
</organism>
<feature type="transmembrane region" description="Helical" evidence="1">
    <location>
        <begin position="58"/>
        <end position="76"/>
    </location>
</feature>